<feature type="transmembrane region" description="Helical" evidence="6">
    <location>
        <begin position="170"/>
        <end position="193"/>
    </location>
</feature>
<keyword evidence="3 6" id="KW-0812">Transmembrane</keyword>
<reference evidence="7 8" key="1">
    <citation type="submission" date="2024-05" db="EMBL/GenBank/DDBJ databases">
        <title>Genome Sequence and Characterization of the New Strain Purple Sulfur Bacterium of Genus Thioalkalicoccus.</title>
        <authorList>
            <person name="Bryantseva I.A."/>
            <person name="Kyndt J.A."/>
            <person name="Imhoff J.F."/>
        </authorList>
    </citation>
    <scope>NUCLEOTIDE SEQUENCE [LARGE SCALE GENOMIC DNA]</scope>
    <source>
        <strain evidence="7 8">Um2</strain>
    </source>
</reference>
<proteinExistence type="predicted"/>
<dbReference type="Pfam" id="PF03706">
    <property type="entry name" value="LPG_synthase_TM"/>
    <property type="match status" value="1"/>
</dbReference>
<comment type="caution">
    <text evidence="7">The sequence shown here is derived from an EMBL/GenBank/DDBJ whole genome shotgun (WGS) entry which is preliminary data.</text>
</comment>
<feature type="transmembrane region" description="Helical" evidence="6">
    <location>
        <begin position="229"/>
        <end position="249"/>
    </location>
</feature>
<evidence type="ECO:0000256" key="3">
    <source>
        <dbReference type="ARBA" id="ARBA00022692"/>
    </source>
</evidence>
<comment type="subcellular location">
    <subcellularLocation>
        <location evidence="1">Cell membrane</location>
        <topology evidence="1">Multi-pass membrane protein</topology>
    </subcellularLocation>
</comment>
<evidence type="ECO:0000313" key="8">
    <source>
        <dbReference type="Proteomes" id="UP001564408"/>
    </source>
</evidence>
<dbReference type="RefSeq" id="WP_369665678.1">
    <property type="nucleotide sequence ID" value="NZ_JBDKXB010000002.1"/>
</dbReference>
<feature type="transmembrane region" description="Helical" evidence="6">
    <location>
        <begin position="63"/>
        <end position="81"/>
    </location>
</feature>
<sequence>MKKPAGSDAKGGRPVVREPAMRGLPNVGRMRDWILGALLLVGLVLVVHHFVGWQSLLAPWQDISTGLLITVIGLAAASYLLRAARVYDYCRPRLVGRFVPLVRLTILHNTANNLMPMRTGELVFPWLMYRYFGHPWLGSTAMLLWIRLLDLHLFGLMALVVLYLREPAWWWPVSGLLWLGALALFVVVGQAAATARQGTEEGRRWRRLVLAVVAAAPADHALIARLYVWTVLIWLLKFAAFATLLGYFVPADFWRLLVGVMGAELSSVLPFHGVAGAGSYELATVAALIPLGVDPAVALAGAVNLHLFLLGVTLLLFALAPLLPRPPATSGDRSDD</sequence>
<protein>
    <submittedName>
        <fullName evidence="7">Lysylphosphatidylglycerol synthase transmembrane domain-containing protein</fullName>
    </submittedName>
</protein>
<organism evidence="7 8">
    <name type="scientific">Thioalkalicoccus limnaeus</name>
    <dbReference type="NCBI Taxonomy" id="120681"/>
    <lineage>
        <taxon>Bacteria</taxon>
        <taxon>Pseudomonadati</taxon>
        <taxon>Pseudomonadota</taxon>
        <taxon>Gammaproteobacteria</taxon>
        <taxon>Chromatiales</taxon>
        <taxon>Chromatiaceae</taxon>
        <taxon>Thioalkalicoccus</taxon>
    </lineage>
</organism>
<dbReference type="InterPro" id="IPR022791">
    <property type="entry name" value="L-PG_synthase/AglD"/>
</dbReference>
<evidence type="ECO:0000256" key="4">
    <source>
        <dbReference type="ARBA" id="ARBA00022989"/>
    </source>
</evidence>
<keyword evidence="2" id="KW-1003">Cell membrane</keyword>
<evidence type="ECO:0000256" key="5">
    <source>
        <dbReference type="ARBA" id="ARBA00023136"/>
    </source>
</evidence>
<feature type="transmembrane region" description="Helical" evidence="6">
    <location>
        <begin position="297"/>
        <end position="323"/>
    </location>
</feature>
<dbReference type="Proteomes" id="UP001564408">
    <property type="component" value="Unassembled WGS sequence"/>
</dbReference>
<keyword evidence="8" id="KW-1185">Reference proteome</keyword>
<name>A0ABV4BAF6_9GAMM</name>
<gene>
    <name evidence="7" type="ORF">ABC977_02615</name>
</gene>
<keyword evidence="5 6" id="KW-0472">Membrane</keyword>
<keyword evidence="4 6" id="KW-1133">Transmembrane helix</keyword>
<accession>A0ABV4BAF6</accession>
<evidence type="ECO:0000256" key="1">
    <source>
        <dbReference type="ARBA" id="ARBA00004651"/>
    </source>
</evidence>
<evidence type="ECO:0000313" key="7">
    <source>
        <dbReference type="EMBL" id="MEY6431296.1"/>
    </source>
</evidence>
<feature type="transmembrane region" description="Helical" evidence="6">
    <location>
        <begin position="33"/>
        <end position="51"/>
    </location>
</feature>
<evidence type="ECO:0000256" key="6">
    <source>
        <dbReference type="SAM" id="Phobius"/>
    </source>
</evidence>
<dbReference type="EMBL" id="JBDKXB010000002">
    <property type="protein sequence ID" value="MEY6431296.1"/>
    <property type="molecule type" value="Genomic_DNA"/>
</dbReference>
<evidence type="ECO:0000256" key="2">
    <source>
        <dbReference type="ARBA" id="ARBA00022475"/>
    </source>
</evidence>